<evidence type="ECO:0000313" key="2">
    <source>
        <dbReference type="EMBL" id="MCD7111647.1"/>
    </source>
</evidence>
<name>A0A9X1NV47_9HYPH</name>
<gene>
    <name evidence="2" type="ORF">LRX75_21680</name>
</gene>
<dbReference type="Pfam" id="PF10115">
    <property type="entry name" value="HlyU"/>
    <property type="match status" value="1"/>
</dbReference>
<dbReference type="Proteomes" id="UP001139089">
    <property type="component" value="Unassembled WGS sequence"/>
</dbReference>
<protein>
    <submittedName>
        <fullName evidence="2">HlyU family transcriptional regulator</fullName>
    </submittedName>
</protein>
<sequence>MASFFSRLFGRSSSDTAPEAASGSTEAYGDCLIRATPMKEGSQYRLSGVIEKDVGGQKLSRSFIRADMFSSADEASSAALRKAHQIIDENGPSLFADGAASRQV</sequence>
<evidence type="ECO:0000313" key="3">
    <source>
        <dbReference type="Proteomes" id="UP001139089"/>
    </source>
</evidence>
<feature type="compositionally biased region" description="Low complexity" evidence="1">
    <location>
        <begin position="1"/>
        <end position="14"/>
    </location>
</feature>
<comment type="caution">
    <text evidence="2">The sequence shown here is derived from an EMBL/GenBank/DDBJ whole genome shotgun (WGS) entry which is preliminary data.</text>
</comment>
<keyword evidence="3" id="KW-1185">Reference proteome</keyword>
<feature type="region of interest" description="Disordered" evidence="1">
    <location>
        <begin position="1"/>
        <end position="26"/>
    </location>
</feature>
<accession>A0A9X1NV47</accession>
<dbReference type="InterPro" id="IPR018772">
    <property type="entry name" value="Transcription_activator_HlyU"/>
</dbReference>
<reference evidence="2" key="1">
    <citation type="submission" date="2021-12" db="EMBL/GenBank/DDBJ databases">
        <authorList>
            <person name="Li Y."/>
        </authorList>
    </citation>
    <scope>NUCLEOTIDE SEQUENCE</scope>
    <source>
        <strain evidence="2">DKSPLA3</strain>
    </source>
</reference>
<dbReference type="EMBL" id="JAJOZR010000018">
    <property type="protein sequence ID" value="MCD7111647.1"/>
    <property type="molecule type" value="Genomic_DNA"/>
</dbReference>
<evidence type="ECO:0000256" key="1">
    <source>
        <dbReference type="SAM" id="MobiDB-lite"/>
    </source>
</evidence>
<proteinExistence type="predicted"/>
<organism evidence="2 3">
    <name type="scientific">Rhizobium quercicola</name>
    <dbReference type="NCBI Taxonomy" id="2901226"/>
    <lineage>
        <taxon>Bacteria</taxon>
        <taxon>Pseudomonadati</taxon>
        <taxon>Pseudomonadota</taxon>
        <taxon>Alphaproteobacteria</taxon>
        <taxon>Hyphomicrobiales</taxon>
        <taxon>Rhizobiaceae</taxon>
        <taxon>Rhizobium/Agrobacterium group</taxon>
        <taxon>Rhizobium</taxon>
    </lineage>
</organism>
<dbReference type="RefSeq" id="WP_231816710.1">
    <property type="nucleotide sequence ID" value="NZ_JAJOZR010000018.1"/>
</dbReference>
<dbReference type="AlphaFoldDB" id="A0A9X1NV47"/>